<accession>X1KC52</accession>
<organism evidence="1">
    <name type="scientific">marine sediment metagenome</name>
    <dbReference type="NCBI Taxonomy" id="412755"/>
    <lineage>
        <taxon>unclassified sequences</taxon>
        <taxon>metagenomes</taxon>
        <taxon>ecological metagenomes</taxon>
    </lineage>
</organism>
<sequence>KFLESGIKVDAITIIITRITSNGVVGAGSKVDATRITL</sequence>
<protein>
    <submittedName>
        <fullName evidence="1">Uncharacterized protein</fullName>
    </submittedName>
</protein>
<comment type="caution">
    <text evidence="1">The sequence shown here is derived from an EMBL/GenBank/DDBJ whole genome shotgun (WGS) entry which is preliminary data.</text>
</comment>
<gene>
    <name evidence="1" type="ORF">S06H3_23126</name>
</gene>
<proteinExistence type="predicted"/>
<reference evidence="1" key="1">
    <citation type="journal article" date="2014" name="Front. Microbiol.">
        <title>High frequency of phylogenetically diverse reductive dehalogenase-homologous genes in deep subseafloor sedimentary metagenomes.</title>
        <authorList>
            <person name="Kawai M."/>
            <person name="Futagami T."/>
            <person name="Toyoda A."/>
            <person name="Takaki Y."/>
            <person name="Nishi S."/>
            <person name="Hori S."/>
            <person name="Arai W."/>
            <person name="Tsubouchi T."/>
            <person name="Morono Y."/>
            <person name="Uchiyama I."/>
            <person name="Ito T."/>
            <person name="Fujiyama A."/>
            <person name="Inagaki F."/>
            <person name="Takami H."/>
        </authorList>
    </citation>
    <scope>NUCLEOTIDE SEQUENCE</scope>
    <source>
        <strain evidence="1">Expedition CK06-06</strain>
    </source>
</reference>
<name>X1KC52_9ZZZZ</name>
<dbReference type="AlphaFoldDB" id="X1KC52"/>
<evidence type="ECO:0000313" key="1">
    <source>
        <dbReference type="EMBL" id="GAI04582.1"/>
    </source>
</evidence>
<dbReference type="EMBL" id="BARV01012507">
    <property type="protein sequence ID" value="GAI04582.1"/>
    <property type="molecule type" value="Genomic_DNA"/>
</dbReference>
<feature type="non-terminal residue" evidence="1">
    <location>
        <position position="1"/>
    </location>
</feature>